<dbReference type="EMBL" id="JNOC01000103">
    <property type="protein sequence ID" value="KPH54743.1"/>
    <property type="molecule type" value="Genomic_DNA"/>
</dbReference>
<dbReference type="PATRIC" id="fig|35818.11.peg.69"/>
<evidence type="ECO:0000313" key="2">
    <source>
        <dbReference type="Proteomes" id="UP000037997"/>
    </source>
</evidence>
<protein>
    <submittedName>
        <fullName evidence="1">Uncharacterized protein</fullName>
    </submittedName>
</protein>
<reference evidence="1 2" key="1">
    <citation type="submission" date="2014-06" db="EMBL/GenBank/DDBJ databases">
        <title>Helicobacter pullorum isolates in fresh chicken meat - phenotypic and genotypic features.</title>
        <authorList>
            <person name="Borges V."/>
            <person name="Santos A."/>
            <person name="Correia C.B."/>
            <person name="Saraiva M."/>
            <person name="Menard A."/>
            <person name="Vieira L."/>
            <person name="Sampaio D.A."/>
            <person name="Gomes J.P."/>
            <person name="Oleastro M."/>
        </authorList>
    </citation>
    <scope>NUCLEOTIDE SEQUENCE [LARGE SCALE GENOMIC DNA]</scope>
    <source>
        <strain evidence="1 2">229334/12</strain>
    </source>
</reference>
<gene>
    <name evidence="1" type="ORF">HPU229334_00355</name>
</gene>
<accession>A0A0N1MNL2</accession>
<proteinExistence type="predicted"/>
<organism evidence="1 2">
    <name type="scientific">Helicobacter pullorum</name>
    <dbReference type="NCBI Taxonomy" id="35818"/>
    <lineage>
        <taxon>Bacteria</taxon>
        <taxon>Pseudomonadati</taxon>
        <taxon>Campylobacterota</taxon>
        <taxon>Epsilonproteobacteria</taxon>
        <taxon>Campylobacterales</taxon>
        <taxon>Helicobacteraceae</taxon>
        <taxon>Helicobacter</taxon>
    </lineage>
</organism>
<dbReference type="RefSeq" id="WP_054198708.1">
    <property type="nucleotide sequence ID" value="NZ_JNOC01000103.1"/>
</dbReference>
<evidence type="ECO:0000313" key="1">
    <source>
        <dbReference type="EMBL" id="KPH54743.1"/>
    </source>
</evidence>
<comment type="caution">
    <text evidence="1">The sequence shown here is derived from an EMBL/GenBank/DDBJ whole genome shotgun (WGS) entry which is preliminary data.</text>
</comment>
<dbReference type="AlphaFoldDB" id="A0A0N1MNL2"/>
<name>A0A0N1MNL2_9HELI</name>
<sequence length="99" mass="11496">MSAENENKKILEKVCKALGNIYEAKQMLNSLEITLNYMKEVLENTEETRYDNICGLFECEGDVVSKDYLLYDLNDDLKNIVSNINIVFETMPLFEEESK</sequence>
<dbReference type="Proteomes" id="UP000037997">
    <property type="component" value="Unassembled WGS sequence"/>
</dbReference>